<protein>
    <recommendedName>
        <fullName evidence="2">F-box domain-containing protein</fullName>
    </recommendedName>
</protein>
<feature type="domain" description="F-box" evidence="2">
    <location>
        <begin position="2"/>
        <end position="50"/>
    </location>
</feature>
<dbReference type="EMBL" id="MU865932">
    <property type="protein sequence ID" value="KAK4450420.1"/>
    <property type="molecule type" value="Genomic_DNA"/>
</dbReference>
<dbReference type="SUPFAM" id="SSF81383">
    <property type="entry name" value="F-box domain"/>
    <property type="match status" value="1"/>
</dbReference>
<proteinExistence type="predicted"/>
<evidence type="ECO:0000313" key="4">
    <source>
        <dbReference type="Proteomes" id="UP001321760"/>
    </source>
</evidence>
<reference evidence="3" key="2">
    <citation type="submission" date="2023-05" db="EMBL/GenBank/DDBJ databases">
        <authorList>
            <consortium name="Lawrence Berkeley National Laboratory"/>
            <person name="Steindorff A."/>
            <person name="Hensen N."/>
            <person name="Bonometti L."/>
            <person name="Westerberg I."/>
            <person name="Brannstrom I.O."/>
            <person name="Guillou S."/>
            <person name="Cros-Aarteil S."/>
            <person name="Calhoun S."/>
            <person name="Haridas S."/>
            <person name="Kuo A."/>
            <person name="Mondo S."/>
            <person name="Pangilinan J."/>
            <person name="Riley R."/>
            <person name="Labutti K."/>
            <person name="Andreopoulos B."/>
            <person name="Lipzen A."/>
            <person name="Chen C."/>
            <person name="Yanf M."/>
            <person name="Daum C."/>
            <person name="Ng V."/>
            <person name="Clum A."/>
            <person name="Ohm R."/>
            <person name="Martin F."/>
            <person name="Silar P."/>
            <person name="Natvig D."/>
            <person name="Lalanne C."/>
            <person name="Gautier V."/>
            <person name="Ament-Velasquez S.L."/>
            <person name="Kruys A."/>
            <person name="Hutchinson M.I."/>
            <person name="Powell A.J."/>
            <person name="Barry K."/>
            <person name="Miller A.N."/>
            <person name="Grigoriev I.V."/>
            <person name="Debuchy R."/>
            <person name="Gladieux P."/>
            <person name="Thoren M.H."/>
            <person name="Johannesson H."/>
        </authorList>
    </citation>
    <scope>NUCLEOTIDE SEQUENCE</scope>
    <source>
        <strain evidence="3">PSN243</strain>
    </source>
</reference>
<accession>A0AAV9GRM8</accession>
<reference evidence="3" key="1">
    <citation type="journal article" date="2023" name="Mol. Phylogenet. Evol.">
        <title>Genome-scale phylogeny and comparative genomics of the fungal order Sordariales.</title>
        <authorList>
            <person name="Hensen N."/>
            <person name="Bonometti L."/>
            <person name="Westerberg I."/>
            <person name="Brannstrom I.O."/>
            <person name="Guillou S."/>
            <person name="Cros-Aarteil S."/>
            <person name="Calhoun S."/>
            <person name="Haridas S."/>
            <person name="Kuo A."/>
            <person name="Mondo S."/>
            <person name="Pangilinan J."/>
            <person name="Riley R."/>
            <person name="LaButti K."/>
            <person name="Andreopoulos B."/>
            <person name="Lipzen A."/>
            <person name="Chen C."/>
            <person name="Yan M."/>
            <person name="Daum C."/>
            <person name="Ng V."/>
            <person name="Clum A."/>
            <person name="Steindorff A."/>
            <person name="Ohm R.A."/>
            <person name="Martin F."/>
            <person name="Silar P."/>
            <person name="Natvig D.O."/>
            <person name="Lalanne C."/>
            <person name="Gautier V."/>
            <person name="Ament-Velasquez S.L."/>
            <person name="Kruys A."/>
            <person name="Hutchinson M.I."/>
            <person name="Powell A.J."/>
            <person name="Barry K."/>
            <person name="Miller A.N."/>
            <person name="Grigoriev I.V."/>
            <person name="Debuchy R."/>
            <person name="Gladieux P."/>
            <person name="Hiltunen Thoren M."/>
            <person name="Johannesson H."/>
        </authorList>
    </citation>
    <scope>NUCLEOTIDE SEQUENCE</scope>
    <source>
        <strain evidence="3">PSN243</strain>
    </source>
</reference>
<organism evidence="3 4">
    <name type="scientific">Podospora aff. communis PSN243</name>
    <dbReference type="NCBI Taxonomy" id="3040156"/>
    <lineage>
        <taxon>Eukaryota</taxon>
        <taxon>Fungi</taxon>
        <taxon>Dikarya</taxon>
        <taxon>Ascomycota</taxon>
        <taxon>Pezizomycotina</taxon>
        <taxon>Sordariomycetes</taxon>
        <taxon>Sordariomycetidae</taxon>
        <taxon>Sordariales</taxon>
        <taxon>Podosporaceae</taxon>
        <taxon>Podospora</taxon>
    </lineage>
</organism>
<dbReference type="InterPro" id="IPR001810">
    <property type="entry name" value="F-box_dom"/>
</dbReference>
<evidence type="ECO:0000256" key="1">
    <source>
        <dbReference type="SAM" id="MobiDB-lite"/>
    </source>
</evidence>
<name>A0AAV9GRM8_9PEZI</name>
<sequence length="452" mass="50124">MADYMTRLPSEVIQQVASLCSFRDVLAIGWTCRQFRRACEDAFVLQWCFLNQIYGPTPKQVRNNDELRKLIASKLASRPPEVTTAIWARLAAASSGLPQFLDDLEDLLVPYESVPWDDVRISNNLPTQLTPAGRNTIGMLSTWTVLCSPTVNNFPIAASLSGLAAHMLTHDVWDAWDRPSRATLASQISFCLAMGVLGHPVLNNMPILVRRAMDLYSPEAWGDRPSIQSELNLSFQGRQAVALLTLCCLPWILRSDPGLSIRNDLPHPADLPLLQPSGDIPLPDNLPEGSTDANTLAKSKFGCRTSHMGMFMCAPSWVNWLRSNVDGLIEDITDGEWMAYVSTSQGRNGEVPPPSRGIQFTRKSPKDKSLVLLEAHGAVDGRGEFLLDGHVEPLTGRVELLKRWTGSAWPPHAFVGTVTPLGIAGYWSYGSAQGVPRGFMWMYKKEWVRERS</sequence>
<comment type="caution">
    <text evidence="3">The sequence shown here is derived from an EMBL/GenBank/DDBJ whole genome shotgun (WGS) entry which is preliminary data.</text>
</comment>
<evidence type="ECO:0000313" key="3">
    <source>
        <dbReference type="EMBL" id="KAK4450420.1"/>
    </source>
</evidence>
<feature type="region of interest" description="Disordered" evidence="1">
    <location>
        <begin position="272"/>
        <end position="291"/>
    </location>
</feature>
<dbReference type="InterPro" id="IPR036047">
    <property type="entry name" value="F-box-like_dom_sf"/>
</dbReference>
<dbReference type="AlphaFoldDB" id="A0AAV9GRM8"/>
<evidence type="ECO:0000259" key="2">
    <source>
        <dbReference type="PROSITE" id="PS50181"/>
    </source>
</evidence>
<dbReference type="Proteomes" id="UP001321760">
    <property type="component" value="Unassembled WGS sequence"/>
</dbReference>
<dbReference type="Pfam" id="PF12937">
    <property type="entry name" value="F-box-like"/>
    <property type="match status" value="1"/>
</dbReference>
<dbReference type="PROSITE" id="PS50181">
    <property type="entry name" value="FBOX"/>
    <property type="match status" value="1"/>
</dbReference>
<gene>
    <name evidence="3" type="ORF">QBC34DRAFT_437262</name>
</gene>
<keyword evidence="4" id="KW-1185">Reference proteome</keyword>
<dbReference type="CDD" id="cd09917">
    <property type="entry name" value="F-box_SF"/>
    <property type="match status" value="1"/>
</dbReference>